<gene>
    <name evidence="3" type="ORF">Cop2CBH44_23150</name>
</gene>
<evidence type="ECO:0000259" key="2">
    <source>
        <dbReference type="SMART" id="SM00421"/>
    </source>
</evidence>
<dbReference type="RefSeq" id="WP_200754859.1">
    <property type="nucleotide sequence ID" value="NZ_AP023322.1"/>
</dbReference>
<feature type="transmembrane region" description="Helical" evidence="1">
    <location>
        <begin position="130"/>
        <end position="148"/>
    </location>
</feature>
<sequence>MQKDTYTKGKESIIEVQRKYTFLYISIGYLIGIILFFIAGIGLEYEKDLFTLLNGLHALSIFILLGLFYFKKISTTWAITTLSLLIQIEISTEIIIMAYNNTTFAISLIFANITLIGMLLIVTIVTYIRFLPFIITAITTITYLYCIYISNNSILIKLGPPLFIAFIVVSIMSKRMAKGVSTMQKENIQYKMEQETVLALLNMNKEQLLQFIKIMKEKELSLSQTDELLQLLGKEAREKIENNIKIMMRQKERDTSRLKKYTQSLTPSELEICELILADKNIPEISAITGKSISNVTSTRSHIRSKLNLKKDENLKDSLIKITRKN</sequence>
<feature type="transmembrane region" description="Helical" evidence="1">
    <location>
        <begin position="105"/>
        <end position="125"/>
    </location>
</feature>
<feature type="transmembrane region" description="Helical" evidence="1">
    <location>
        <begin position="77"/>
        <end position="99"/>
    </location>
</feature>
<feature type="transmembrane region" description="Helical" evidence="1">
    <location>
        <begin position="21"/>
        <end position="43"/>
    </location>
</feature>
<feature type="domain" description="HTH luxR-type" evidence="2">
    <location>
        <begin position="262"/>
        <end position="319"/>
    </location>
</feature>
<dbReference type="EMBL" id="AP023322">
    <property type="protein sequence ID" value="BCI63962.1"/>
    <property type="molecule type" value="Genomic_DNA"/>
</dbReference>
<protein>
    <recommendedName>
        <fullName evidence="2">HTH luxR-type domain-containing protein</fullName>
    </recommendedName>
</protein>
<dbReference type="InterPro" id="IPR000792">
    <property type="entry name" value="Tscrpt_reg_LuxR_C"/>
</dbReference>
<organism evidence="3 4">
    <name type="scientific">Coprobacter secundus subsp. similis</name>
    <dbReference type="NCBI Taxonomy" id="2751153"/>
    <lineage>
        <taxon>Bacteria</taxon>
        <taxon>Pseudomonadati</taxon>
        <taxon>Bacteroidota</taxon>
        <taxon>Bacteroidia</taxon>
        <taxon>Bacteroidales</taxon>
        <taxon>Barnesiellaceae</taxon>
        <taxon>Coprobacter</taxon>
    </lineage>
</organism>
<dbReference type="GO" id="GO:0006355">
    <property type="term" value="P:regulation of DNA-templated transcription"/>
    <property type="evidence" value="ECO:0007669"/>
    <property type="project" value="InterPro"/>
</dbReference>
<dbReference type="Proteomes" id="UP000594042">
    <property type="component" value="Chromosome"/>
</dbReference>
<accession>A0A7G1HYP8</accession>
<feature type="transmembrane region" description="Helical" evidence="1">
    <location>
        <begin position="154"/>
        <end position="173"/>
    </location>
</feature>
<dbReference type="GO" id="GO:0003677">
    <property type="term" value="F:DNA binding"/>
    <property type="evidence" value="ECO:0007669"/>
    <property type="project" value="InterPro"/>
</dbReference>
<evidence type="ECO:0000256" key="1">
    <source>
        <dbReference type="SAM" id="Phobius"/>
    </source>
</evidence>
<proteinExistence type="predicted"/>
<evidence type="ECO:0000313" key="3">
    <source>
        <dbReference type="EMBL" id="BCI63962.1"/>
    </source>
</evidence>
<dbReference type="KEGG" id="copr:Cop2CBH44_23150"/>
<dbReference type="AlphaFoldDB" id="A0A7G1HYP8"/>
<keyword evidence="1" id="KW-0472">Membrane</keyword>
<name>A0A7G1HYP8_9BACT</name>
<evidence type="ECO:0000313" key="4">
    <source>
        <dbReference type="Proteomes" id="UP000594042"/>
    </source>
</evidence>
<reference evidence="4" key="1">
    <citation type="submission" date="2020-07" db="EMBL/GenBank/DDBJ databases">
        <title>Complete genome sequencing of Coprobacter sp. strain 2CBH44.</title>
        <authorList>
            <person name="Sakamoto M."/>
            <person name="Murakami T."/>
            <person name="Mori H."/>
        </authorList>
    </citation>
    <scope>NUCLEOTIDE SEQUENCE [LARGE SCALE GENOMIC DNA]</scope>
    <source>
        <strain evidence="4">2CBH44</strain>
    </source>
</reference>
<dbReference type="SMART" id="SM00421">
    <property type="entry name" value="HTH_LUXR"/>
    <property type="match status" value="1"/>
</dbReference>
<keyword evidence="1" id="KW-1133">Transmembrane helix</keyword>
<dbReference type="Gene3D" id="1.10.10.10">
    <property type="entry name" value="Winged helix-like DNA-binding domain superfamily/Winged helix DNA-binding domain"/>
    <property type="match status" value="1"/>
</dbReference>
<feature type="transmembrane region" description="Helical" evidence="1">
    <location>
        <begin position="49"/>
        <end position="70"/>
    </location>
</feature>
<dbReference type="InterPro" id="IPR036388">
    <property type="entry name" value="WH-like_DNA-bd_sf"/>
</dbReference>
<dbReference type="SUPFAM" id="SSF46894">
    <property type="entry name" value="C-terminal effector domain of the bipartite response regulators"/>
    <property type="match status" value="1"/>
</dbReference>
<dbReference type="InterPro" id="IPR016032">
    <property type="entry name" value="Sig_transdc_resp-reg_C-effctor"/>
</dbReference>
<keyword evidence="1" id="KW-0812">Transmembrane</keyword>
<keyword evidence="4" id="KW-1185">Reference proteome</keyword>